<dbReference type="GO" id="GO:0008270">
    <property type="term" value="F:zinc ion binding"/>
    <property type="evidence" value="ECO:0007669"/>
    <property type="project" value="UniProtKB-KW"/>
</dbReference>
<evidence type="ECO:0000259" key="2">
    <source>
        <dbReference type="PROSITE" id="PS50089"/>
    </source>
</evidence>
<comment type="caution">
    <text evidence="3">The sequence shown here is derived from an EMBL/GenBank/DDBJ whole genome shotgun (WGS) entry which is preliminary data.</text>
</comment>
<name>A0A8H6VS93_9PEZI</name>
<keyword evidence="4" id="KW-1185">Reference proteome</keyword>
<dbReference type="Proteomes" id="UP000660729">
    <property type="component" value="Unassembled WGS sequence"/>
</dbReference>
<organism evidence="3 4">
    <name type="scientific">Pseudocercospora fuligena</name>
    <dbReference type="NCBI Taxonomy" id="685502"/>
    <lineage>
        <taxon>Eukaryota</taxon>
        <taxon>Fungi</taxon>
        <taxon>Dikarya</taxon>
        <taxon>Ascomycota</taxon>
        <taxon>Pezizomycotina</taxon>
        <taxon>Dothideomycetes</taxon>
        <taxon>Dothideomycetidae</taxon>
        <taxon>Mycosphaerellales</taxon>
        <taxon>Mycosphaerellaceae</taxon>
        <taxon>Pseudocercospora</taxon>
    </lineage>
</organism>
<keyword evidence="1" id="KW-0863">Zinc-finger</keyword>
<dbReference type="AlphaFoldDB" id="A0A8H6VS93"/>
<accession>A0A8H6VS93</accession>
<dbReference type="EMBL" id="JABCIY010000021">
    <property type="protein sequence ID" value="KAF7196970.1"/>
    <property type="molecule type" value="Genomic_DNA"/>
</dbReference>
<feature type="domain" description="RING-type" evidence="2">
    <location>
        <begin position="47"/>
        <end position="113"/>
    </location>
</feature>
<evidence type="ECO:0000313" key="3">
    <source>
        <dbReference type="EMBL" id="KAF7196970.1"/>
    </source>
</evidence>
<dbReference type="SUPFAM" id="SSF57850">
    <property type="entry name" value="RING/U-box"/>
    <property type="match status" value="1"/>
</dbReference>
<reference evidence="3" key="1">
    <citation type="submission" date="2020-04" db="EMBL/GenBank/DDBJ databases">
        <title>Draft genome resource of the tomato pathogen Pseudocercospora fuligena.</title>
        <authorList>
            <person name="Zaccaron A."/>
        </authorList>
    </citation>
    <scope>NUCLEOTIDE SEQUENCE</scope>
    <source>
        <strain evidence="3">PF001</strain>
    </source>
</reference>
<gene>
    <name evidence="3" type="ORF">HII31_01670</name>
</gene>
<evidence type="ECO:0000256" key="1">
    <source>
        <dbReference type="PROSITE-ProRule" id="PRU00175"/>
    </source>
</evidence>
<dbReference type="Gene3D" id="3.30.40.10">
    <property type="entry name" value="Zinc/RING finger domain, C3HC4 (zinc finger)"/>
    <property type="match status" value="1"/>
</dbReference>
<proteinExistence type="predicted"/>
<protein>
    <recommendedName>
        <fullName evidence="2">RING-type domain-containing protein</fullName>
    </recommendedName>
</protein>
<dbReference type="InterPro" id="IPR001841">
    <property type="entry name" value="Znf_RING"/>
</dbReference>
<sequence length="209" mass="22965">MDLDIRSPLDATLLPCTIAAVVETGGIRHSDFITDCVSQWTAYPDDCPLCYGQLDSNSDDARDSVWDYLGRGQSQRQDRYIMTTPPCGHHYHAGCLHKATDQGSGYNTCLVCRAKWFDTTENLQKARNVNYVIQHSHATLTAIIALARANDGAEVGVLNFLTRLSARATGVIFGVYPKSPDQDPCPEAVVLQHFATEVPNMGFGHYLTG</sequence>
<dbReference type="InterPro" id="IPR013083">
    <property type="entry name" value="Znf_RING/FYVE/PHD"/>
</dbReference>
<dbReference type="PROSITE" id="PS50089">
    <property type="entry name" value="ZF_RING_2"/>
    <property type="match status" value="1"/>
</dbReference>
<dbReference type="SMART" id="SM00184">
    <property type="entry name" value="RING"/>
    <property type="match status" value="1"/>
</dbReference>
<keyword evidence="1" id="KW-0479">Metal-binding</keyword>
<keyword evidence="1" id="KW-0862">Zinc</keyword>
<evidence type="ECO:0000313" key="4">
    <source>
        <dbReference type="Proteomes" id="UP000660729"/>
    </source>
</evidence>
<dbReference type="OrthoDB" id="10501939at2759"/>